<sequence length="345" mass="39658">MKFGTPNLELMEKFNNDPSYKEFVLPISELDNIVDATFFVRKDGLLVFSEGYNHPKGKLIGNIIYHPDEKGKKIIFGTPYSSVIKIYLEDGTEEWVPFDQQLDKYFALDPALDAPRPPYAEYKLLFDLDEFTGFVPTRRSMSIIRSHSPKMDSAIIKLAKMLDMSPEDIGCSGSMSLGNFEDPHDLDLVIYGDTAKISDIIRRIYKITEDPERQVWEYGVKWAIRFYDDDHNMICPFFGYNHREDIPLKDFTLEVLENNIEVTGTIADDTHSPYMPTFLPLRDTGMKGEQPVLVIYNGGLRGEYRKDDRVSIKNASLCNIHRKDKNDTIRAILVTNLDQTSKIDK</sequence>
<dbReference type="Proteomes" id="UP000233256">
    <property type="component" value="Unassembled WGS sequence"/>
</dbReference>
<proteinExistence type="predicted"/>
<gene>
    <name evidence="1" type="ORF">CVV64_08090</name>
</gene>
<dbReference type="AlphaFoldDB" id="A0A2N1PR65"/>
<evidence type="ECO:0008006" key="3">
    <source>
        <dbReference type="Google" id="ProtNLM"/>
    </source>
</evidence>
<name>A0A2N1PR65_9BACT</name>
<organism evidence="1 2">
    <name type="scientific">Candidatus Wallbacteria bacterium HGW-Wallbacteria-1</name>
    <dbReference type="NCBI Taxonomy" id="2013854"/>
    <lineage>
        <taxon>Bacteria</taxon>
        <taxon>Candidatus Walliibacteriota</taxon>
    </lineage>
</organism>
<evidence type="ECO:0000313" key="2">
    <source>
        <dbReference type="Proteomes" id="UP000233256"/>
    </source>
</evidence>
<protein>
    <recommendedName>
        <fullName evidence="3">Polymerase nucleotidyl transferase domain-containing protein</fullName>
    </recommendedName>
</protein>
<accession>A0A2N1PR65</accession>
<comment type="caution">
    <text evidence="1">The sequence shown here is derived from an EMBL/GenBank/DDBJ whole genome shotgun (WGS) entry which is preliminary data.</text>
</comment>
<evidence type="ECO:0000313" key="1">
    <source>
        <dbReference type="EMBL" id="PKK90830.1"/>
    </source>
</evidence>
<dbReference type="EMBL" id="PGXC01000004">
    <property type="protein sequence ID" value="PKK90830.1"/>
    <property type="molecule type" value="Genomic_DNA"/>
</dbReference>
<reference evidence="1 2" key="1">
    <citation type="journal article" date="2017" name="ISME J.">
        <title>Potential for microbial H2 and metal transformations associated with novel bacteria and archaea in deep terrestrial subsurface sediments.</title>
        <authorList>
            <person name="Hernsdorf A.W."/>
            <person name="Amano Y."/>
            <person name="Miyakawa K."/>
            <person name="Ise K."/>
            <person name="Suzuki Y."/>
            <person name="Anantharaman K."/>
            <person name="Probst A."/>
            <person name="Burstein D."/>
            <person name="Thomas B.C."/>
            <person name="Banfield J.F."/>
        </authorList>
    </citation>
    <scope>NUCLEOTIDE SEQUENCE [LARGE SCALE GENOMIC DNA]</scope>
    <source>
        <strain evidence="1">HGW-Wallbacteria-1</strain>
    </source>
</reference>